<feature type="signal peptide" evidence="1">
    <location>
        <begin position="1"/>
        <end position="21"/>
    </location>
</feature>
<dbReference type="Gene3D" id="2.60.40.10">
    <property type="entry name" value="Immunoglobulins"/>
    <property type="match status" value="1"/>
</dbReference>
<accession>A0A1M5DFS7</accession>
<gene>
    <name evidence="2" type="ORF">SAMN02745131_03208</name>
</gene>
<evidence type="ECO:0000313" key="3">
    <source>
        <dbReference type="Proteomes" id="UP000184048"/>
    </source>
</evidence>
<reference evidence="2 3" key="1">
    <citation type="submission" date="2016-11" db="EMBL/GenBank/DDBJ databases">
        <authorList>
            <person name="Jaros S."/>
            <person name="Januszkiewicz K."/>
            <person name="Wedrychowicz H."/>
        </authorList>
    </citation>
    <scope>NUCLEOTIDE SEQUENCE [LARGE SCALE GENOMIC DNA]</scope>
    <source>
        <strain evidence="2 3">DSM 18119</strain>
    </source>
</reference>
<sequence length="549" mass="59916">MKRIFTLLITVSASLHMQAQAILNEVYAIPGSARQEFFEFYNSGTTPVSMDNYTIVTYFEAGGNKGFYVLDLPALTLAPLGFFVGSSSVPFNYQGVSNSNNSQYSWNDLTFMANNNAYLKKWIISNNVSAAIDGNANYDLAPVPANFNDFFNKIGGSGATYNVFVFKNGILQNVFLGGTGGATFLPSYIVGLPSLYVDMSSTAPDFTINFSSYANTHPEYVTQDVGSDNGYIRLKDGYCRTWTKSSAQVNHSPGVTNGGDAKVIVPDISVAAAVVRGTALGGSTLNFDAVAGPVTDFPVTMNVFVDNGSVPGELDASDTYLVSKTENAVTDGPFSAVFFPYTANIIIQTITSAGCIDNYRFIPNVNVLPVKLISFSGTKEQDKNKLRWTVEENESGQQFQVERSMDANNFAAISVVKVSDKKGAESYIFSDDAAISNYYYRLKLVDRSGKSFYSNVVFIENNRSEKGTIQLSQNPVDAYVSFHYNSDISGMTTVNIYNVAGSRVMSQKTNLSKGNNTITLALDGKLYTGAYILELSNQMNNNRLKFIKR</sequence>
<dbReference type="InterPro" id="IPR013783">
    <property type="entry name" value="Ig-like_fold"/>
</dbReference>
<evidence type="ECO:0000256" key="1">
    <source>
        <dbReference type="SAM" id="SignalP"/>
    </source>
</evidence>
<protein>
    <submittedName>
        <fullName evidence="2">Por secretion system C-terminal sorting domain-containing protein</fullName>
    </submittedName>
</protein>
<evidence type="ECO:0000313" key="2">
    <source>
        <dbReference type="EMBL" id="SHF65903.1"/>
    </source>
</evidence>
<feature type="chain" id="PRO_5012386615" evidence="1">
    <location>
        <begin position="22"/>
        <end position="549"/>
    </location>
</feature>
<dbReference type="InterPro" id="IPR026444">
    <property type="entry name" value="Secre_tail"/>
</dbReference>
<dbReference type="NCBIfam" id="TIGR04183">
    <property type="entry name" value="Por_Secre_tail"/>
    <property type="match status" value="1"/>
</dbReference>
<dbReference type="EMBL" id="FQUU01000015">
    <property type="protein sequence ID" value="SHF65903.1"/>
    <property type="molecule type" value="Genomic_DNA"/>
</dbReference>
<dbReference type="Proteomes" id="UP000184048">
    <property type="component" value="Unassembled WGS sequence"/>
</dbReference>
<proteinExistence type="predicted"/>
<keyword evidence="3" id="KW-1185">Reference proteome</keyword>
<dbReference type="AlphaFoldDB" id="A0A1M5DFS7"/>
<dbReference type="STRING" id="1121884.SAMN02745131_03208"/>
<name>A0A1M5DFS7_9BACT</name>
<keyword evidence="1" id="KW-0732">Signal</keyword>
<dbReference type="RefSeq" id="WP_175546094.1">
    <property type="nucleotide sequence ID" value="NZ_FQUU01000015.1"/>
</dbReference>
<organism evidence="2 3">
    <name type="scientific">Flavisolibacter ginsengisoli DSM 18119</name>
    <dbReference type="NCBI Taxonomy" id="1121884"/>
    <lineage>
        <taxon>Bacteria</taxon>
        <taxon>Pseudomonadati</taxon>
        <taxon>Bacteroidota</taxon>
        <taxon>Chitinophagia</taxon>
        <taxon>Chitinophagales</taxon>
        <taxon>Chitinophagaceae</taxon>
        <taxon>Flavisolibacter</taxon>
    </lineage>
</organism>